<feature type="domain" description="Glycosyltransferase 2-like" evidence="1">
    <location>
        <begin position="8"/>
        <end position="136"/>
    </location>
</feature>
<dbReference type="EMBL" id="KC795389">
    <property type="protein sequence ID" value="AGM38731.1"/>
    <property type="molecule type" value="Genomic_DNA"/>
</dbReference>
<accession>T1RNY4</accession>
<dbReference type="Gene3D" id="3.90.550.10">
    <property type="entry name" value="Spore Coat Polysaccharide Biosynthesis Protein SpsA, Chain A"/>
    <property type="match status" value="1"/>
</dbReference>
<organism evidence="2">
    <name type="scientific">Glaesserella parasuis</name>
    <name type="common">Haemophilus parasuis</name>
    <dbReference type="NCBI Taxonomy" id="738"/>
    <lineage>
        <taxon>Bacteria</taxon>
        <taxon>Pseudomonadati</taxon>
        <taxon>Pseudomonadota</taxon>
        <taxon>Gammaproteobacteria</taxon>
        <taxon>Pasteurellales</taxon>
        <taxon>Pasteurellaceae</taxon>
        <taxon>Glaesserella</taxon>
    </lineage>
</organism>
<evidence type="ECO:0000259" key="1">
    <source>
        <dbReference type="Pfam" id="PF00535"/>
    </source>
</evidence>
<dbReference type="InterPro" id="IPR029044">
    <property type="entry name" value="Nucleotide-diphossugar_trans"/>
</dbReference>
<proteinExistence type="predicted"/>
<dbReference type="PANTHER" id="PTHR22916:SF3">
    <property type="entry name" value="UDP-GLCNAC:BETAGAL BETA-1,3-N-ACETYLGLUCOSAMINYLTRANSFERASE-LIKE PROTEIN 1"/>
    <property type="match status" value="1"/>
</dbReference>
<dbReference type="PANTHER" id="PTHR22916">
    <property type="entry name" value="GLYCOSYLTRANSFERASE"/>
    <property type="match status" value="1"/>
</dbReference>
<reference evidence="2" key="1">
    <citation type="journal article" date="2013" name="J. Bacteriol.">
        <title>Gene content and diversity of the loci encoding biosynthesis of capsular polysaccharides of the 15 serovar reference strains of Haemophilus parasuis.</title>
        <authorList>
            <consortium name="BRaDP1T Consortium"/>
            <person name="Howell K.J."/>
            <person name="Weinert L.A."/>
            <person name="Luan S.L."/>
            <person name="Peters S.E."/>
            <person name="Chaudhuri R.R."/>
            <person name="Harris D."/>
            <person name="Angen O."/>
            <person name="Aragon V."/>
            <person name="Parkhill J."/>
            <person name="Langford P.R."/>
            <person name="Rycroft A.N."/>
            <person name="Wren B.W."/>
            <person name="Tucker A.W."/>
            <person name="Maskell D.J."/>
        </authorList>
    </citation>
    <scope>NUCLEOTIDE SEQUENCE</scope>
    <source>
        <strain evidence="2">174</strain>
    </source>
</reference>
<sequence length="264" mass="31031">MTSLPLVSVIIPCYNAENFVESAVRSIMEQTYSNLEIIVINDCSSDNTGEILKRLAEEDPRIKYIENEQNLKLPKTLNKGINLAKGDYIARMDSDDISLPVRLEKQVEFMLSNKNIDIVGCNMQHMDVYSRRLLYRSHMSTEHNDIIKKMAWKCELVHPSILAKRNFFIDLKGFNEEIAYAEDYELWIRAILLNKKFSNLDDVLLYYRIHCDQMSSNNLKHLAVIRGFLLQAFRKTKKIRYLLGFFIQTKAFFFIRNIVNLFRR</sequence>
<reference evidence="2" key="2">
    <citation type="submission" date="2013-03" db="EMBL/GenBank/DDBJ databases">
        <authorList>
            <person name="Howell K."/>
            <person name="Weinert L."/>
            <person name="Luan S.-L."/>
            <person name="Peters S."/>
            <person name="Aragon V."/>
            <person name="Angen O."/>
            <person name="Tucker A.W."/>
            <person name="Maskell D.J."/>
        </authorList>
    </citation>
    <scope>NUCLEOTIDE SEQUENCE</scope>
    <source>
        <strain evidence="2">174</strain>
    </source>
</reference>
<dbReference type="RefSeq" id="WP_021118012.1">
    <property type="nucleotide sequence ID" value="NZ_CP009158.1"/>
</dbReference>
<dbReference type="GO" id="GO:0016758">
    <property type="term" value="F:hexosyltransferase activity"/>
    <property type="evidence" value="ECO:0007669"/>
    <property type="project" value="UniProtKB-ARBA"/>
</dbReference>
<evidence type="ECO:0000313" key="2">
    <source>
        <dbReference type="EMBL" id="AGM38731.1"/>
    </source>
</evidence>
<protein>
    <recommendedName>
        <fullName evidence="1">Glycosyltransferase 2-like domain-containing protein</fullName>
    </recommendedName>
</protein>
<dbReference type="InterPro" id="IPR001173">
    <property type="entry name" value="Glyco_trans_2-like"/>
</dbReference>
<dbReference type="AlphaFoldDB" id="T1RNY4"/>
<dbReference type="SUPFAM" id="SSF53448">
    <property type="entry name" value="Nucleotide-diphospho-sugar transferases"/>
    <property type="match status" value="1"/>
</dbReference>
<gene>
    <name evidence="2" type="primary">funP7</name>
</gene>
<name>T1RNY4_GLAPU</name>
<dbReference type="Pfam" id="PF00535">
    <property type="entry name" value="Glycos_transf_2"/>
    <property type="match status" value="1"/>
</dbReference>